<dbReference type="AlphaFoldDB" id="A0A975TAS8"/>
<reference evidence="1" key="1">
    <citation type="submission" date="2017-04" db="EMBL/GenBank/DDBJ databases">
        <title>Genome deletions in a multicellular cyanobacterial endosymbiont for morphological adaptation in marine diatoms.</title>
        <authorList>
            <person name="Wang Y."/>
            <person name="Gao H."/>
            <person name="Li R."/>
            <person name="Xu X."/>
        </authorList>
    </citation>
    <scope>NUCLEOTIDE SEQUENCE</scope>
    <source>
        <strain evidence="1">FACHB 800</strain>
    </source>
</reference>
<evidence type="ECO:0000313" key="1">
    <source>
        <dbReference type="EMBL" id="QXE24617.1"/>
    </source>
</evidence>
<dbReference type="RefSeq" id="WP_190601462.1">
    <property type="nucleotide sequence ID" value="NZ_CP021056.1"/>
</dbReference>
<sequence length="379" mass="43800">MIKILSPPTCENQLDITSRENQLILCCARTDVDTFTIEKIKDIVPQNLNWNYIIATAALHKVTPLLYHNLSHICPELLPQPVLAYLQQYFQANVRHNLFLTGELLKILNWFASAGISAIPIKGATLAVSAYQNLGLRQFHDIDILVSPEDAIAARDILIDQGYENTYKFTRQQEIARLKSPYCKDNNYYHKDIGIYIDFHWQLLQKYLSFPLNYQQLWQHHTYISLAGKTVLNLAPEDNILYLCVHGARDRWNRLQLISDITAVINSNPQLNWDLVIKQSQKLGCWKRFLLGMILAQDLLGINLPEAIKTCCKSEPNIKFIVTSIQQNIFSQKDDFEPIHIKSLFDIKTRERWQDKMQYIFYQSILVAARSKGILPALI</sequence>
<dbReference type="Pfam" id="PF14907">
    <property type="entry name" value="NTP_transf_5"/>
    <property type="match status" value="1"/>
</dbReference>
<gene>
    <name evidence="1" type="ORF">B6N60_03323</name>
</gene>
<dbReference type="InterPro" id="IPR039498">
    <property type="entry name" value="NTP_transf_5"/>
</dbReference>
<name>A0A975TAS8_9NOST</name>
<evidence type="ECO:0008006" key="3">
    <source>
        <dbReference type="Google" id="ProtNLM"/>
    </source>
</evidence>
<protein>
    <recommendedName>
        <fullName evidence="3">Nucleotidyltransferase family protein</fullName>
    </recommendedName>
</protein>
<accession>A0A975TAS8</accession>
<proteinExistence type="predicted"/>
<dbReference type="Proteomes" id="UP000683511">
    <property type="component" value="Chromosome"/>
</dbReference>
<dbReference type="Gene3D" id="3.30.460.40">
    <property type="match status" value="1"/>
</dbReference>
<keyword evidence="2" id="KW-1185">Reference proteome</keyword>
<evidence type="ECO:0000313" key="2">
    <source>
        <dbReference type="Proteomes" id="UP000683511"/>
    </source>
</evidence>
<dbReference type="KEGG" id="rsin:B6N60_03323"/>
<organism evidence="1 2">
    <name type="scientific">Richelia sinica FACHB-800</name>
    <dbReference type="NCBI Taxonomy" id="1357546"/>
    <lineage>
        <taxon>Bacteria</taxon>
        <taxon>Bacillati</taxon>
        <taxon>Cyanobacteriota</taxon>
        <taxon>Cyanophyceae</taxon>
        <taxon>Nostocales</taxon>
        <taxon>Nostocaceae</taxon>
        <taxon>Richelia</taxon>
    </lineage>
</organism>
<dbReference type="EMBL" id="CP021056">
    <property type="protein sequence ID" value="QXE24617.1"/>
    <property type="molecule type" value="Genomic_DNA"/>
</dbReference>